<dbReference type="EMBL" id="JACTVJ010000039">
    <property type="protein sequence ID" value="MBC9719375.1"/>
    <property type="molecule type" value="Genomic_DNA"/>
</dbReference>
<dbReference type="Proteomes" id="UP000642284">
    <property type="component" value="Unassembled WGS sequence"/>
</dbReference>
<accession>A0ABR7SV58</accession>
<evidence type="ECO:0000313" key="3">
    <source>
        <dbReference type="Proteomes" id="UP000642284"/>
    </source>
</evidence>
<evidence type="ECO:0000256" key="1">
    <source>
        <dbReference type="SAM" id="MobiDB-lite"/>
    </source>
</evidence>
<evidence type="ECO:0000313" key="2">
    <source>
        <dbReference type="EMBL" id="MBC9719375.1"/>
    </source>
</evidence>
<reference evidence="2 3" key="1">
    <citation type="submission" date="2020-08" db="EMBL/GenBank/DDBJ databases">
        <title>Genemic of Streptomyces polyaspartic.</title>
        <authorList>
            <person name="Liu W."/>
        </authorList>
    </citation>
    <scope>NUCLEOTIDE SEQUENCE [LARGE SCALE GENOMIC DNA]</scope>
    <source>
        <strain evidence="2 3">TRM66268-LWL</strain>
    </source>
</reference>
<name>A0ABR7SV58_9ACTN</name>
<feature type="region of interest" description="Disordered" evidence="1">
    <location>
        <begin position="122"/>
        <end position="144"/>
    </location>
</feature>
<comment type="caution">
    <text evidence="2">The sequence shown here is derived from an EMBL/GenBank/DDBJ whole genome shotgun (WGS) entry which is preliminary data.</text>
</comment>
<gene>
    <name evidence="2" type="ORF">H9Y04_43385</name>
</gene>
<dbReference type="RefSeq" id="WP_187819781.1">
    <property type="nucleotide sequence ID" value="NZ_JACTVJ010000039.1"/>
</dbReference>
<sequence>MAMKLPETVHSPYRAAVHKVLVGARTQLRACADSGTSQGDVPGLEALLAQEAGLADTSLADPQPRPGVWAVREAARLLLSYADLEHPARMTDSRLLSRLRTLDELPLQRRIELVADAAERTRARSVTTVHLPPPPLPSGGQQPL</sequence>
<keyword evidence="3" id="KW-1185">Reference proteome</keyword>
<proteinExistence type="predicted"/>
<organism evidence="2 3">
    <name type="scientific">Streptomyces polyasparticus</name>
    <dbReference type="NCBI Taxonomy" id="2767826"/>
    <lineage>
        <taxon>Bacteria</taxon>
        <taxon>Bacillati</taxon>
        <taxon>Actinomycetota</taxon>
        <taxon>Actinomycetes</taxon>
        <taxon>Kitasatosporales</taxon>
        <taxon>Streptomycetaceae</taxon>
        <taxon>Streptomyces</taxon>
    </lineage>
</organism>
<protein>
    <submittedName>
        <fullName evidence="2">Uncharacterized protein</fullName>
    </submittedName>
</protein>